<proteinExistence type="inferred from homology"/>
<feature type="region of interest" description="Disordered" evidence="10">
    <location>
        <begin position="446"/>
        <end position="492"/>
    </location>
</feature>
<feature type="compositionally biased region" description="Low complexity" evidence="10">
    <location>
        <begin position="15"/>
        <end position="28"/>
    </location>
</feature>
<dbReference type="Pfam" id="PF11559">
    <property type="entry name" value="ADIP"/>
    <property type="match status" value="1"/>
</dbReference>
<reference evidence="11" key="2">
    <citation type="submission" date="2023-02" db="EMBL/GenBank/DDBJ databases">
        <authorList>
            <consortium name="DOE Joint Genome Institute"/>
            <person name="Mondo S.J."/>
            <person name="Chang Y."/>
            <person name="Wang Y."/>
            <person name="Ahrendt S."/>
            <person name="Andreopoulos W."/>
            <person name="Barry K."/>
            <person name="Beard J."/>
            <person name="Benny G.L."/>
            <person name="Blankenship S."/>
            <person name="Bonito G."/>
            <person name="Cuomo C."/>
            <person name="Desiro A."/>
            <person name="Gervers K.A."/>
            <person name="Hundley H."/>
            <person name="Kuo A."/>
            <person name="LaButti K."/>
            <person name="Lang B.F."/>
            <person name="Lipzen A."/>
            <person name="O'Donnell K."/>
            <person name="Pangilinan J."/>
            <person name="Reynolds N."/>
            <person name="Sandor L."/>
            <person name="Smith M.W."/>
            <person name="Tsang A."/>
            <person name="Grigoriev I.V."/>
            <person name="Stajich J.E."/>
            <person name="Spatafora J.W."/>
        </authorList>
    </citation>
    <scope>NUCLEOTIDE SEQUENCE</scope>
    <source>
        <strain evidence="11">RSA 2281</strain>
    </source>
</reference>
<feature type="region of interest" description="Disordered" evidence="10">
    <location>
        <begin position="15"/>
        <end position="43"/>
    </location>
</feature>
<dbReference type="InterPro" id="IPR052300">
    <property type="entry name" value="Adhesion_Centrosome_assoc"/>
</dbReference>
<keyword evidence="6" id="KW-0965">Cell junction</keyword>
<name>A0AAD5K298_9FUNG</name>
<evidence type="ECO:0000256" key="5">
    <source>
        <dbReference type="ARBA" id="ARBA00022889"/>
    </source>
</evidence>
<dbReference type="EMBL" id="JAIXMP010000028">
    <property type="protein sequence ID" value="KAI9252383.1"/>
    <property type="molecule type" value="Genomic_DNA"/>
</dbReference>
<dbReference type="GO" id="GO:0036064">
    <property type="term" value="C:ciliary basal body"/>
    <property type="evidence" value="ECO:0007669"/>
    <property type="project" value="TreeGrafter"/>
</dbReference>
<dbReference type="AlphaFoldDB" id="A0AAD5K298"/>
<protein>
    <submittedName>
        <fullName evidence="11">Afadin and alpha-actinin-binding-domain-containing protein</fullName>
    </submittedName>
</protein>
<evidence type="ECO:0000256" key="2">
    <source>
        <dbReference type="ARBA" id="ARBA00004300"/>
    </source>
</evidence>
<comment type="subcellular location">
    <subcellularLocation>
        <location evidence="1">Cell junction</location>
    </subcellularLocation>
    <subcellularLocation>
        <location evidence="2">Cytoplasm</location>
        <location evidence="2">Cytoskeleton</location>
        <location evidence="2">Microtubule organizing center</location>
        <location evidence="2">Centrosome</location>
    </subcellularLocation>
</comment>
<dbReference type="GO" id="GO:0007155">
    <property type="term" value="P:cell adhesion"/>
    <property type="evidence" value="ECO:0007669"/>
    <property type="project" value="UniProtKB-KW"/>
</dbReference>
<reference evidence="11" key="1">
    <citation type="journal article" date="2022" name="IScience">
        <title>Evolution of zygomycete secretomes and the origins of terrestrial fungal ecologies.</title>
        <authorList>
            <person name="Chang Y."/>
            <person name="Wang Y."/>
            <person name="Mondo S."/>
            <person name="Ahrendt S."/>
            <person name="Andreopoulos W."/>
            <person name="Barry K."/>
            <person name="Beard J."/>
            <person name="Benny G.L."/>
            <person name="Blankenship S."/>
            <person name="Bonito G."/>
            <person name="Cuomo C."/>
            <person name="Desiro A."/>
            <person name="Gervers K.A."/>
            <person name="Hundley H."/>
            <person name="Kuo A."/>
            <person name="LaButti K."/>
            <person name="Lang B.F."/>
            <person name="Lipzen A."/>
            <person name="O'Donnell K."/>
            <person name="Pangilinan J."/>
            <person name="Reynolds N."/>
            <person name="Sandor L."/>
            <person name="Smith M.E."/>
            <person name="Tsang A."/>
            <person name="Grigoriev I.V."/>
            <person name="Stajich J.E."/>
            <person name="Spatafora J.W."/>
        </authorList>
    </citation>
    <scope>NUCLEOTIDE SEQUENCE</scope>
    <source>
        <strain evidence="11">RSA 2281</strain>
    </source>
</reference>
<dbReference type="GO" id="GO:0035735">
    <property type="term" value="P:intraciliary transport involved in cilium assembly"/>
    <property type="evidence" value="ECO:0007669"/>
    <property type="project" value="TreeGrafter"/>
</dbReference>
<keyword evidence="12" id="KW-1185">Reference proteome</keyword>
<keyword evidence="8" id="KW-0206">Cytoskeleton</keyword>
<keyword evidence="7 9" id="KW-0175">Coiled coil</keyword>
<keyword evidence="4" id="KW-0963">Cytoplasm</keyword>
<comment type="caution">
    <text evidence="11">The sequence shown here is derived from an EMBL/GenBank/DDBJ whole genome shotgun (WGS) entry which is preliminary data.</text>
</comment>
<evidence type="ECO:0000256" key="8">
    <source>
        <dbReference type="ARBA" id="ARBA00023212"/>
    </source>
</evidence>
<evidence type="ECO:0000256" key="9">
    <source>
        <dbReference type="SAM" id="Coils"/>
    </source>
</evidence>
<evidence type="ECO:0000256" key="10">
    <source>
        <dbReference type="SAM" id="MobiDB-lite"/>
    </source>
</evidence>
<dbReference type="PANTHER" id="PTHR46507">
    <property type="entry name" value="AFADIN- AND ALPHA-ACTININ-BINDING PROTEIN"/>
    <property type="match status" value="1"/>
</dbReference>
<evidence type="ECO:0000256" key="4">
    <source>
        <dbReference type="ARBA" id="ARBA00022490"/>
    </source>
</evidence>
<feature type="coiled-coil region" evidence="9">
    <location>
        <begin position="99"/>
        <end position="189"/>
    </location>
</feature>
<comment type="similarity">
    <text evidence="3">Belongs to the ADIP family.</text>
</comment>
<keyword evidence="5" id="KW-0130">Cell adhesion</keyword>
<gene>
    <name evidence="11" type="ORF">BDA99DRAFT_180261</name>
</gene>
<dbReference type="InterPro" id="IPR021622">
    <property type="entry name" value="Afadin/alpha-actinin-bd"/>
</dbReference>
<dbReference type="PANTHER" id="PTHR46507:SF4">
    <property type="entry name" value="SSX FAMILY MEMBER 2 INTERACTING PROTEIN"/>
    <property type="match status" value="1"/>
</dbReference>
<dbReference type="Proteomes" id="UP001209540">
    <property type="component" value="Unassembled WGS sequence"/>
</dbReference>
<organism evidence="11 12">
    <name type="scientific">Phascolomyces articulosus</name>
    <dbReference type="NCBI Taxonomy" id="60185"/>
    <lineage>
        <taxon>Eukaryota</taxon>
        <taxon>Fungi</taxon>
        <taxon>Fungi incertae sedis</taxon>
        <taxon>Mucoromycota</taxon>
        <taxon>Mucoromycotina</taxon>
        <taxon>Mucoromycetes</taxon>
        <taxon>Mucorales</taxon>
        <taxon>Lichtheimiaceae</taxon>
        <taxon>Phascolomyces</taxon>
    </lineage>
</organism>
<evidence type="ECO:0000256" key="6">
    <source>
        <dbReference type="ARBA" id="ARBA00022949"/>
    </source>
</evidence>
<accession>A0AAD5K298</accession>
<sequence>MDDIVTELGGLEPPLSDSLDLNNNNKNNSNDHDAIDSTMSNTTDNNEKDSHIYRFCHSTNIDSAANYINLLLTAEGYYHVPLKFKNNHIEDSCKIINCFEALLRDKKSLTQEVEERNERIRKLGGTRDDLQAQLEKANRDLEEQKRENAQLRAKNESSVKALKKEAEKYRLLNEELSKAKHNMQYMKAQYAHETRKHEQEQAKMRERLYKSMDERYKTNMSSMTINEPLPGIDPYEEPAVSDERTMYTDLLKKSSDREKQAQLENESMRKLLLDTYSTVADLLKRQVENYMETFPTETNRDDLPVLRLPMEIGGNEATKRVQDLLARLREEWDQQITKRKAYSEEDITKKNQVIEQLERSNDELIGAIEGGFFDNVNPRAIVDLSDSESSVLEDIPQETSKFKKLKREAFSERQRATDAAVKLADERAKLSAERWAFEEMKRQLQFQEIMADESPPPKQDTGTRRRTSSYQDQETQERSNKRFRSWLGQAPQ</sequence>
<evidence type="ECO:0000256" key="7">
    <source>
        <dbReference type="ARBA" id="ARBA00023054"/>
    </source>
</evidence>
<evidence type="ECO:0000313" key="11">
    <source>
        <dbReference type="EMBL" id="KAI9252383.1"/>
    </source>
</evidence>
<evidence type="ECO:0000256" key="1">
    <source>
        <dbReference type="ARBA" id="ARBA00004282"/>
    </source>
</evidence>
<evidence type="ECO:0000256" key="3">
    <source>
        <dbReference type="ARBA" id="ARBA00009291"/>
    </source>
</evidence>
<evidence type="ECO:0000313" key="12">
    <source>
        <dbReference type="Proteomes" id="UP001209540"/>
    </source>
</evidence>